<dbReference type="EMBL" id="BAABHD010000079">
    <property type="protein sequence ID" value="GAA4465315.1"/>
    <property type="molecule type" value="Genomic_DNA"/>
</dbReference>
<name>A0ABP8ND30_9BACT</name>
<dbReference type="Proteomes" id="UP001501175">
    <property type="component" value="Unassembled WGS sequence"/>
</dbReference>
<gene>
    <name evidence="1" type="ORF">GCM10023189_45720</name>
</gene>
<accession>A0ABP8ND30</accession>
<proteinExistence type="predicted"/>
<sequence>MTSFSPAVTAMTYLNAEQLNALARTWKVAAFSLNQYQARCWDTLTIEQHLDINAYQNSLLNRAHDLETGIVKIGFDDNAQAIQTISVVTIEAQKSLQTTSTIPIGMNIGAILVALAAATARRNAKAMQHALRELDDLAGFTL</sequence>
<evidence type="ECO:0000313" key="1">
    <source>
        <dbReference type="EMBL" id="GAA4465315.1"/>
    </source>
</evidence>
<evidence type="ECO:0000313" key="2">
    <source>
        <dbReference type="Proteomes" id="UP001501175"/>
    </source>
</evidence>
<organism evidence="1 2">
    <name type="scientific">Nibrella saemangeumensis</name>
    <dbReference type="NCBI Taxonomy" id="1084526"/>
    <lineage>
        <taxon>Bacteria</taxon>
        <taxon>Pseudomonadati</taxon>
        <taxon>Bacteroidota</taxon>
        <taxon>Cytophagia</taxon>
        <taxon>Cytophagales</taxon>
        <taxon>Spirosomataceae</taxon>
        <taxon>Nibrella</taxon>
    </lineage>
</organism>
<keyword evidence="2" id="KW-1185">Reference proteome</keyword>
<comment type="caution">
    <text evidence="1">The sequence shown here is derived from an EMBL/GenBank/DDBJ whole genome shotgun (WGS) entry which is preliminary data.</text>
</comment>
<protein>
    <submittedName>
        <fullName evidence="1">Uncharacterized protein</fullName>
    </submittedName>
</protein>
<reference evidence="2" key="1">
    <citation type="journal article" date="2019" name="Int. J. Syst. Evol. Microbiol.">
        <title>The Global Catalogue of Microorganisms (GCM) 10K type strain sequencing project: providing services to taxonomists for standard genome sequencing and annotation.</title>
        <authorList>
            <consortium name="The Broad Institute Genomics Platform"/>
            <consortium name="The Broad Institute Genome Sequencing Center for Infectious Disease"/>
            <person name="Wu L."/>
            <person name="Ma J."/>
        </authorList>
    </citation>
    <scope>NUCLEOTIDE SEQUENCE [LARGE SCALE GENOMIC DNA]</scope>
    <source>
        <strain evidence="2">JCM 17927</strain>
    </source>
</reference>